<feature type="transmembrane region" description="Helical" evidence="1">
    <location>
        <begin position="69"/>
        <end position="88"/>
    </location>
</feature>
<organism evidence="2">
    <name type="scientific">Faunusvirus sp</name>
    <dbReference type="NCBI Taxonomy" id="2487766"/>
    <lineage>
        <taxon>Viruses</taxon>
        <taxon>Varidnaviria</taxon>
        <taxon>Bamfordvirae</taxon>
        <taxon>Nucleocytoviricota</taxon>
        <taxon>Megaviricetes</taxon>
        <taxon>Imitervirales</taxon>
        <taxon>Mimiviridae</taxon>
    </lineage>
</organism>
<gene>
    <name evidence="2" type="ORF">Faunusvirus40_8</name>
</gene>
<accession>A0A3G4ZXS9</accession>
<keyword evidence="1" id="KW-1133">Transmembrane helix</keyword>
<keyword evidence="1" id="KW-0812">Transmembrane</keyword>
<evidence type="ECO:0000313" key="2">
    <source>
        <dbReference type="EMBL" id="AYV79708.1"/>
    </source>
</evidence>
<proteinExistence type="predicted"/>
<feature type="transmembrane region" description="Helical" evidence="1">
    <location>
        <begin position="108"/>
        <end position="126"/>
    </location>
</feature>
<evidence type="ECO:0000256" key="1">
    <source>
        <dbReference type="SAM" id="Phobius"/>
    </source>
</evidence>
<keyword evidence="1" id="KW-0472">Membrane</keyword>
<dbReference type="EMBL" id="MK072171">
    <property type="protein sequence ID" value="AYV79708.1"/>
    <property type="molecule type" value="Genomic_DNA"/>
</dbReference>
<protein>
    <submittedName>
        <fullName evidence="2">Uncharacterized protein</fullName>
    </submittedName>
</protein>
<sequence length="127" mass="14170">MNQPSITPMAGPPVINALNKQDFDAAQFNKSFDQVQQINEAEHTAAENAQIQALNNAAPKAKTLDELTLADFLIGLTTCAFGIIYDLMNYRFDSFTSFVTIFTKNNRLFFIGTLLCIFSGLIYYLSQ</sequence>
<reference evidence="2" key="1">
    <citation type="submission" date="2018-10" db="EMBL/GenBank/DDBJ databases">
        <title>Hidden diversity of soil giant viruses.</title>
        <authorList>
            <person name="Schulz F."/>
            <person name="Alteio L."/>
            <person name="Goudeau D."/>
            <person name="Ryan E.M."/>
            <person name="Malmstrom R.R."/>
            <person name="Blanchard J."/>
            <person name="Woyke T."/>
        </authorList>
    </citation>
    <scope>NUCLEOTIDE SEQUENCE</scope>
    <source>
        <strain evidence="2">FNV1</strain>
    </source>
</reference>
<name>A0A3G4ZXS9_9VIRU</name>